<organism evidence="1 2">
    <name type="scientific">Gynuella sunshinyii YC6258</name>
    <dbReference type="NCBI Taxonomy" id="1445510"/>
    <lineage>
        <taxon>Bacteria</taxon>
        <taxon>Pseudomonadati</taxon>
        <taxon>Pseudomonadota</taxon>
        <taxon>Gammaproteobacteria</taxon>
        <taxon>Oceanospirillales</taxon>
        <taxon>Saccharospirillaceae</taxon>
        <taxon>Gynuella</taxon>
    </lineage>
</organism>
<sequence>MFKEMHDADVSVSLISKVKDAVIDQVIEWQSLLLEMPWMRIPLGEMSMGGSSRMSLG</sequence>
<reference evidence="1 2" key="1">
    <citation type="submission" date="2014-01" db="EMBL/GenBank/DDBJ databases">
        <title>Full genme sequencing of cellulolytic bacterium Gynuella sunshinyii YC6258T gen. nov., sp. nov.</title>
        <authorList>
            <person name="Khan H."/>
            <person name="Chung E.J."/>
            <person name="Chung Y.R."/>
        </authorList>
    </citation>
    <scope>NUCLEOTIDE SEQUENCE [LARGE SCALE GENOMIC DNA]</scope>
    <source>
        <strain evidence="1 2">YC6258</strain>
    </source>
</reference>
<accession>A0A0C5VDE0</accession>
<keyword evidence="2" id="KW-1185">Reference proteome</keyword>
<dbReference type="OrthoDB" id="9793302at2"/>
<dbReference type="HOGENOM" id="CLU_2990357_0_0_6"/>
<evidence type="ECO:0000313" key="1">
    <source>
        <dbReference type="EMBL" id="AJQ97345.1"/>
    </source>
</evidence>
<dbReference type="RefSeq" id="WP_144407733.1">
    <property type="nucleotide sequence ID" value="NZ_CP007142.1"/>
</dbReference>
<name>A0A0C5VDE0_9GAMM</name>
<dbReference type="STRING" id="1445510.YC6258_05315"/>
<evidence type="ECO:0000313" key="2">
    <source>
        <dbReference type="Proteomes" id="UP000032266"/>
    </source>
</evidence>
<dbReference type="EMBL" id="CP007142">
    <property type="protein sequence ID" value="AJQ97345.1"/>
    <property type="molecule type" value="Genomic_DNA"/>
</dbReference>
<dbReference type="KEGG" id="gsn:YC6258_05315"/>
<protein>
    <submittedName>
        <fullName evidence="1">Uncharacterized protein</fullName>
    </submittedName>
</protein>
<dbReference type="AlphaFoldDB" id="A0A0C5VDE0"/>
<dbReference type="Proteomes" id="UP000032266">
    <property type="component" value="Chromosome"/>
</dbReference>
<gene>
    <name evidence="1" type="ORF">YC6258_05315</name>
</gene>
<proteinExistence type="predicted"/>